<evidence type="ECO:0000313" key="1">
    <source>
        <dbReference type="EMBL" id="VAW97109.1"/>
    </source>
</evidence>
<reference evidence="1" key="1">
    <citation type="submission" date="2018-06" db="EMBL/GenBank/DDBJ databases">
        <authorList>
            <person name="Zhirakovskaya E."/>
        </authorList>
    </citation>
    <scope>NUCLEOTIDE SEQUENCE</scope>
</reference>
<organism evidence="1">
    <name type="scientific">hydrothermal vent metagenome</name>
    <dbReference type="NCBI Taxonomy" id="652676"/>
    <lineage>
        <taxon>unclassified sequences</taxon>
        <taxon>metagenomes</taxon>
        <taxon>ecological metagenomes</taxon>
    </lineage>
</organism>
<dbReference type="AlphaFoldDB" id="A0A3B1AFQ2"/>
<name>A0A3B1AFQ2_9ZZZZ</name>
<accession>A0A3B1AFQ2</accession>
<proteinExistence type="predicted"/>
<protein>
    <submittedName>
        <fullName evidence="1">Uncharacterized protein</fullName>
    </submittedName>
</protein>
<sequence>MKIHRTYKVVILLITALVLSPLLSISDAYAMKHASSSEQQQNTITTGISSCHQISEPNECSQCVPSGDSQCQHSMGDECASSCGHNIVTAAFVNQISDLPLYFQDALILSEQFNMSIVLDPDLRPPQ</sequence>
<gene>
    <name evidence="1" type="ORF">MNBD_GAMMA21-853</name>
</gene>
<dbReference type="EMBL" id="UOFR01000043">
    <property type="protein sequence ID" value="VAW97109.1"/>
    <property type="molecule type" value="Genomic_DNA"/>
</dbReference>